<evidence type="ECO:0000313" key="2">
    <source>
        <dbReference type="Proteomes" id="UP001360953"/>
    </source>
</evidence>
<accession>A0ABR1M2C8</accession>
<dbReference type="GeneID" id="92032406"/>
<organism evidence="1 2">
    <name type="scientific">Phyllosticta citribraziliensis</name>
    <dbReference type="NCBI Taxonomy" id="989973"/>
    <lineage>
        <taxon>Eukaryota</taxon>
        <taxon>Fungi</taxon>
        <taxon>Dikarya</taxon>
        <taxon>Ascomycota</taxon>
        <taxon>Pezizomycotina</taxon>
        <taxon>Dothideomycetes</taxon>
        <taxon>Dothideomycetes incertae sedis</taxon>
        <taxon>Botryosphaeriales</taxon>
        <taxon>Phyllostictaceae</taxon>
        <taxon>Phyllosticta</taxon>
    </lineage>
</organism>
<gene>
    <name evidence="1" type="ORF">J3D65DRAFT_616944</name>
</gene>
<protein>
    <submittedName>
        <fullName evidence="1">Uncharacterized protein</fullName>
    </submittedName>
</protein>
<dbReference type="Proteomes" id="UP001360953">
    <property type="component" value="Unassembled WGS sequence"/>
</dbReference>
<name>A0ABR1M2C8_9PEZI</name>
<sequence length="252" mass="27330">MFCSSLRRRPSAASVIPVVTASTGWRLQENALETHDLAVPLPSQQGHLLVLLLSPRSVKADRLPSTLERIHRFSTLNGGTHAVILFLLHPDEAQRQSIQLTTERITVVRPGPCHGSHAAMDAYHRLKGALDDSSSSTPPILPVPAISGLESLLGSYMRHLENPQPTRPPSRPLSEAALDILPHCTAGIGPLPGDAVIALTDMFPSLKDIAAAATADPNDPACREAWGKMVEEMGEENAQNTIDFWRTEWVAE</sequence>
<dbReference type="RefSeq" id="XP_066657861.1">
    <property type="nucleotide sequence ID" value="XM_066799500.1"/>
</dbReference>
<comment type="caution">
    <text evidence="1">The sequence shown here is derived from an EMBL/GenBank/DDBJ whole genome shotgun (WGS) entry which is preliminary data.</text>
</comment>
<proteinExistence type="predicted"/>
<keyword evidence="2" id="KW-1185">Reference proteome</keyword>
<dbReference type="EMBL" id="JBBPEH010000003">
    <property type="protein sequence ID" value="KAK7540930.1"/>
    <property type="molecule type" value="Genomic_DNA"/>
</dbReference>
<evidence type="ECO:0000313" key="1">
    <source>
        <dbReference type="EMBL" id="KAK7540930.1"/>
    </source>
</evidence>
<reference evidence="1 2" key="1">
    <citation type="submission" date="2024-04" db="EMBL/GenBank/DDBJ databases">
        <title>Phyllosticta paracitricarpa is synonymous to the EU quarantine fungus P. citricarpa based on phylogenomic analyses.</title>
        <authorList>
            <consortium name="Lawrence Berkeley National Laboratory"/>
            <person name="Van ingen-buijs V.A."/>
            <person name="Van westerhoven A.C."/>
            <person name="Haridas S."/>
            <person name="Skiadas P."/>
            <person name="Martin F."/>
            <person name="Groenewald J.Z."/>
            <person name="Crous P.W."/>
            <person name="Seidl M.F."/>
        </authorList>
    </citation>
    <scope>NUCLEOTIDE SEQUENCE [LARGE SCALE GENOMIC DNA]</scope>
    <source>
        <strain evidence="1 2">CPC 17464</strain>
    </source>
</reference>